<feature type="transmembrane region" description="Helical" evidence="1">
    <location>
        <begin position="101"/>
        <end position="126"/>
    </location>
</feature>
<gene>
    <name evidence="2" type="ORF">A3C71_02525</name>
</gene>
<reference evidence="2 3" key="1">
    <citation type="journal article" date="2016" name="Nat. Commun.">
        <title>Thousands of microbial genomes shed light on interconnected biogeochemical processes in an aquifer system.</title>
        <authorList>
            <person name="Anantharaman K."/>
            <person name="Brown C.T."/>
            <person name="Hug L.A."/>
            <person name="Sharon I."/>
            <person name="Castelle C.J."/>
            <person name="Probst A.J."/>
            <person name="Thomas B.C."/>
            <person name="Singh A."/>
            <person name="Wilkins M.J."/>
            <person name="Karaoz U."/>
            <person name="Brodie E.L."/>
            <person name="Williams K.H."/>
            <person name="Hubbard S.S."/>
            <person name="Banfield J.F."/>
        </authorList>
    </citation>
    <scope>NUCLEOTIDE SEQUENCE [LARGE SCALE GENOMIC DNA]</scope>
</reference>
<evidence type="ECO:0000313" key="2">
    <source>
        <dbReference type="EMBL" id="OGN13541.1"/>
    </source>
</evidence>
<proteinExistence type="predicted"/>
<sequence length="164" mass="19145">MNNSKFILIAALIFTAKFFLASLFPFLLLADPFIVLALTAFFLKDQKVHLVLFVAIALFFDFWSGEVFGVATLSLLVSVLIIFLVKKVIMIDQKGWWANLFWIVIFYYLNSLLLNLVLAVFVFKIFIFYSIYLFWFNLVGVIFWAIVIMFLVKRLSHEKRVSSF</sequence>
<accession>A0A1F8FKH6</accession>
<keyword evidence="1" id="KW-0812">Transmembrane</keyword>
<feature type="transmembrane region" description="Helical" evidence="1">
    <location>
        <begin position="132"/>
        <end position="152"/>
    </location>
</feature>
<comment type="caution">
    <text evidence="2">The sequence shown here is derived from an EMBL/GenBank/DDBJ whole genome shotgun (WGS) entry which is preliminary data.</text>
</comment>
<evidence type="ECO:0000256" key="1">
    <source>
        <dbReference type="SAM" id="Phobius"/>
    </source>
</evidence>
<keyword evidence="1" id="KW-0472">Membrane</keyword>
<evidence type="ECO:0008006" key="4">
    <source>
        <dbReference type="Google" id="ProtNLM"/>
    </source>
</evidence>
<organism evidence="2 3">
    <name type="scientific">Candidatus Yanofskybacteria bacterium RIFCSPHIGHO2_02_FULL_43_15c</name>
    <dbReference type="NCBI Taxonomy" id="1802679"/>
    <lineage>
        <taxon>Bacteria</taxon>
        <taxon>Candidatus Yanofskyibacteriota</taxon>
    </lineage>
</organism>
<feature type="transmembrane region" description="Helical" evidence="1">
    <location>
        <begin position="70"/>
        <end position="89"/>
    </location>
</feature>
<dbReference type="EMBL" id="MGJT01000005">
    <property type="protein sequence ID" value="OGN13541.1"/>
    <property type="molecule type" value="Genomic_DNA"/>
</dbReference>
<dbReference type="AlphaFoldDB" id="A0A1F8FKH6"/>
<keyword evidence="1" id="KW-1133">Transmembrane helix</keyword>
<feature type="transmembrane region" description="Helical" evidence="1">
    <location>
        <begin position="6"/>
        <end position="36"/>
    </location>
</feature>
<evidence type="ECO:0000313" key="3">
    <source>
        <dbReference type="Proteomes" id="UP000178197"/>
    </source>
</evidence>
<dbReference type="Proteomes" id="UP000178197">
    <property type="component" value="Unassembled WGS sequence"/>
</dbReference>
<name>A0A1F8FKH6_9BACT</name>
<protein>
    <recommendedName>
        <fullName evidence="4">Rod shape-determining protein MreD</fullName>
    </recommendedName>
</protein>